<keyword evidence="3" id="KW-1185">Reference proteome</keyword>
<evidence type="ECO:0000259" key="1">
    <source>
        <dbReference type="Pfam" id="PF06251"/>
    </source>
</evidence>
<dbReference type="InterPro" id="IPR010425">
    <property type="entry name" value="Caps_synth_GfcC-like_C"/>
</dbReference>
<dbReference type="RefSeq" id="WP_014160354.1">
    <property type="nucleotide sequence ID" value="NC_016147.2"/>
</dbReference>
<reference evidence="2 3" key="1">
    <citation type="journal article" date="2012" name="J. Bacteriol.">
        <title>Complete Genome Sequence of the BTEX-Degrading Bacterium Pseudoxanthomonas spadix BD-a59.</title>
        <authorList>
            <person name="Lee S.H."/>
            <person name="Jin H.M."/>
            <person name="Lee H.J."/>
            <person name="Kim J.M."/>
            <person name="Jeon C.O."/>
        </authorList>
    </citation>
    <scope>NUCLEOTIDE SEQUENCE [LARGE SCALE GENOMIC DNA]</scope>
    <source>
        <strain evidence="2 3">BD-a59</strain>
    </source>
</reference>
<dbReference type="Gene3D" id="3.10.560.10">
    <property type="entry name" value="Outer membrane lipoprotein wza domain like"/>
    <property type="match status" value="1"/>
</dbReference>
<dbReference type="Pfam" id="PF06251">
    <property type="entry name" value="Caps_syn_GfcC_C"/>
    <property type="match status" value="1"/>
</dbReference>
<dbReference type="eggNOG" id="COG3170">
    <property type="taxonomic scope" value="Bacteria"/>
</dbReference>
<accession>G7UTS5</accession>
<dbReference type="Proteomes" id="UP000005870">
    <property type="component" value="Chromosome"/>
</dbReference>
<protein>
    <recommendedName>
        <fullName evidence="1">Capsule biosynthesis GfcC-like C-terminal domain-containing protein</fullName>
    </recommendedName>
</protein>
<dbReference type="AlphaFoldDB" id="G7UTS5"/>
<gene>
    <name evidence="2" type="ordered locus">DSC_07635</name>
</gene>
<dbReference type="EMBL" id="CP003093">
    <property type="protein sequence ID" value="AER56178.1"/>
    <property type="molecule type" value="Genomic_DNA"/>
</dbReference>
<proteinExistence type="predicted"/>
<dbReference type="HOGENOM" id="CLU_1077323_0_0_6"/>
<evidence type="ECO:0000313" key="2">
    <source>
        <dbReference type="EMBL" id="AER56178.1"/>
    </source>
</evidence>
<name>G7UTS5_PSEUP</name>
<dbReference type="OrthoDB" id="6999256at2"/>
<dbReference type="STRING" id="1045855.DSC_07635"/>
<evidence type="ECO:0000313" key="3">
    <source>
        <dbReference type="Proteomes" id="UP000005870"/>
    </source>
</evidence>
<sequence length="251" mass="26393">MLLVLALALADARAQTVQASVQGAVAVPGTRTFGAGARLADAVLDARPTELAYPLGAALMRRSQIEAQVRLKAGLLYDLDLLADPASADAPLSQDASRLRAWLAGRAATGRVVVQLEPRRLELDLDANGLLADGDRFVYPLRPSTIAVVGAVVQDCTLPHIPLQDVASYLPACARSRAADRDQVYVVQPDGHVQTVGIAAWNRSPPQALAPGATVYVPLAERAVGKVDPDFNREFAAFIATQPLPAPAGSP</sequence>
<organism evidence="2 3">
    <name type="scientific">Pseudoxanthomonas spadix (strain BD-a59)</name>
    <dbReference type="NCBI Taxonomy" id="1045855"/>
    <lineage>
        <taxon>Bacteria</taxon>
        <taxon>Pseudomonadati</taxon>
        <taxon>Pseudomonadota</taxon>
        <taxon>Gammaproteobacteria</taxon>
        <taxon>Lysobacterales</taxon>
        <taxon>Lysobacteraceae</taxon>
        <taxon>Pseudoxanthomonas</taxon>
    </lineage>
</organism>
<feature type="domain" description="Capsule biosynthesis GfcC-like C-terminal" evidence="1">
    <location>
        <begin position="157"/>
        <end position="238"/>
    </location>
</feature>
<dbReference type="KEGG" id="psd:DSC_07635"/>